<dbReference type="Proteomes" id="UP000187203">
    <property type="component" value="Unassembled WGS sequence"/>
</dbReference>
<evidence type="ECO:0000313" key="2">
    <source>
        <dbReference type="Proteomes" id="UP000187203"/>
    </source>
</evidence>
<accession>A0A1R3FVK6</accession>
<keyword evidence="2" id="KW-1185">Reference proteome</keyword>
<gene>
    <name evidence="1" type="ORF">COLO4_38317</name>
</gene>
<comment type="caution">
    <text evidence="1">The sequence shown here is derived from an EMBL/GenBank/DDBJ whole genome shotgun (WGS) entry which is preliminary data.</text>
</comment>
<dbReference type="AlphaFoldDB" id="A0A1R3FVK6"/>
<evidence type="ECO:0000313" key="1">
    <source>
        <dbReference type="EMBL" id="OMO49879.1"/>
    </source>
</evidence>
<protein>
    <submittedName>
        <fullName evidence="1">Uncharacterized protein</fullName>
    </submittedName>
</protein>
<dbReference type="EMBL" id="AWUE01024748">
    <property type="protein sequence ID" value="OMO49879.1"/>
    <property type="molecule type" value="Genomic_DNA"/>
</dbReference>
<reference evidence="2" key="1">
    <citation type="submission" date="2013-09" db="EMBL/GenBank/DDBJ databases">
        <title>Corchorus olitorius genome sequencing.</title>
        <authorList>
            <person name="Alam M."/>
            <person name="Haque M.S."/>
            <person name="Islam M.S."/>
            <person name="Emdad E.M."/>
            <person name="Islam M.M."/>
            <person name="Ahmed B."/>
            <person name="Halim A."/>
            <person name="Hossen Q.M.M."/>
            <person name="Hossain M.Z."/>
            <person name="Ahmed R."/>
            <person name="Khan M.M."/>
            <person name="Islam R."/>
            <person name="Rashid M.M."/>
            <person name="Khan S.A."/>
            <person name="Rahman M.S."/>
            <person name="Alam M."/>
            <person name="Yahiya A.S."/>
            <person name="Khan M.S."/>
            <person name="Azam M.S."/>
            <person name="Haque T."/>
            <person name="Lashkar M.Z.H."/>
            <person name="Akhand A.I."/>
            <person name="Morshed G."/>
            <person name="Roy S."/>
            <person name="Uddin K.S."/>
            <person name="Rabeya T."/>
            <person name="Hossain A.S."/>
            <person name="Chowdhury A."/>
            <person name="Snigdha A.R."/>
            <person name="Mortoza M.S."/>
            <person name="Matin S.A."/>
            <person name="Hoque S.M.E."/>
            <person name="Islam M.K."/>
            <person name="Roy D.K."/>
            <person name="Haider R."/>
            <person name="Moosa M.M."/>
            <person name="Elias S.M."/>
            <person name="Hasan A.M."/>
            <person name="Jahan S."/>
            <person name="Shafiuddin M."/>
            <person name="Mahmood N."/>
            <person name="Shommy N.S."/>
        </authorList>
    </citation>
    <scope>NUCLEOTIDE SEQUENCE [LARGE SCALE GENOMIC DNA]</scope>
    <source>
        <strain evidence="2">cv. O-4</strain>
    </source>
</reference>
<sequence length="36" mass="4071">MRFLSFVGGVEVVYIRQRKACLEPTGICEISSDPLR</sequence>
<proteinExistence type="predicted"/>
<name>A0A1R3FVK6_9ROSI</name>
<organism evidence="1 2">
    <name type="scientific">Corchorus olitorius</name>
    <dbReference type="NCBI Taxonomy" id="93759"/>
    <lineage>
        <taxon>Eukaryota</taxon>
        <taxon>Viridiplantae</taxon>
        <taxon>Streptophyta</taxon>
        <taxon>Embryophyta</taxon>
        <taxon>Tracheophyta</taxon>
        <taxon>Spermatophyta</taxon>
        <taxon>Magnoliopsida</taxon>
        <taxon>eudicotyledons</taxon>
        <taxon>Gunneridae</taxon>
        <taxon>Pentapetalae</taxon>
        <taxon>rosids</taxon>
        <taxon>malvids</taxon>
        <taxon>Malvales</taxon>
        <taxon>Malvaceae</taxon>
        <taxon>Grewioideae</taxon>
        <taxon>Apeibeae</taxon>
        <taxon>Corchorus</taxon>
    </lineage>
</organism>